<comment type="caution">
    <text evidence="2">The sequence shown here is derived from an EMBL/GenBank/DDBJ whole genome shotgun (WGS) entry which is preliminary data.</text>
</comment>
<feature type="compositionally biased region" description="Acidic residues" evidence="1">
    <location>
        <begin position="158"/>
        <end position="167"/>
    </location>
</feature>
<dbReference type="RefSeq" id="WP_388041285.1">
    <property type="nucleotide sequence ID" value="NZ_JBHUEK010000031.1"/>
</dbReference>
<feature type="region of interest" description="Disordered" evidence="1">
    <location>
        <begin position="140"/>
        <end position="184"/>
    </location>
</feature>
<dbReference type="Proteomes" id="UP001597227">
    <property type="component" value="Unassembled WGS sequence"/>
</dbReference>
<proteinExistence type="predicted"/>
<name>A0ABW4MWB1_9BACI</name>
<dbReference type="InterPro" id="IPR025571">
    <property type="entry name" value="YqfQ"/>
</dbReference>
<dbReference type="EMBL" id="JBHUEK010000031">
    <property type="protein sequence ID" value="MFD1781270.1"/>
    <property type="molecule type" value="Genomic_DNA"/>
</dbReference>
<evidence type="ECO:0000313" key="2">
    <source>
        <dbReference type="EMBL" id="MFD1781270.1"/>
    </source>
</evidence>
<organism evidence="2 3">
    <name type="scientific">Fredinandcohnia salidurans</name>
    <dbReference type="NCBI Taxonomy" id="2595041"/>
    <lineage>
        <taxon>Bacteria</taxon>
        <taxon>Bacillati</taxon>
        <taxon>Bacillota</taxon>
        <taxon>Bacilli</taxon>
        <taxon>Bacillales</taxon>
        <taxon>Bacillaceae</taxon>
        <taxon>Fredinandcohnia</taxon>
    </lineage>
</organism>
<reference evidence="3" key="1">
    <citation type="journal article" date="2019" name="Int. J. Syst. Evol. Microbiol.">
        <title>The Global Catalogue of Microorganisms (GCM) 10K type strain sequencing project: providing services to taxonomists for standard genome sequencing and annotation.</title>
        <authorList>
            <consortium name="The Broad Institute Genomics Platform"/>
            <consortium name="The Broad Institute Genome Sequencing Center for Infectious Disease"/>
            <person name="Wu L."/>
            <person name="Ma J."/>
        </authorList>
    </citation>
    <scope>NUCLEOTIDE SEQUENCE [LARGE SCALE GENOMIC DNA]</scope>
    <source>
        <strain evidence="3">CCUG 15531</strain>
    </source>
</reference>
<dbReference type="Pfam" id="PF14181">
    <property type="entry name" value="YqfQ"/>
    <property type="match status" value="1"/>
</dbReference>
<evidence type="ECO:0000256" key="1">
    <source>
        <dbReference type="SAM" id="MobiDB-lite"/>
    </source>
</evidence>
<evidence type="ECO:0000313" key="3">
    <source>
        <dbReference type="Proteomes" id="UP001597227"/>
    </source>
</evidence>
<sequence>MFYPRQPMNQMRAMRQMRSPSMFPQQYGFRPPGMYGGMQGMQGQGRSGLGGLLKKLIPGMGKSNPMQGMGGMPGFFNPSQGMNAGTLQNLANPSNLSAMMGNVQKTLKMAESVVPMVQQYGPLMKNIPAMVRMYSAIKNAGNEQEEENETISLSDVTSDSEEFENEEEKPKASGTGQSVPKLYI</sequence>
<accession>A0ABW4MWB1</accession>
<gene>
    <name evidence="2" type="primary">vrrA</name>
    <name evidence="2" type="ORF">ACFSFW_21670</name>
</gene>
<protein>
    <submittedName>
        <fullName evidence="2">VrrA/YqfQ family protein</fullName>
    </submittedName>
</protein>
<keyword evidence="3" id="KW-1185">Reference proteome</keyword>